<dbReference type="Pfam" id="PF11181">
    <property type="entry name" value="YflT"/>
    <property type="match status" value="1"/>
</dbReference>
<keyword evidence="1" id="KW-1133">Transmembrane helix</keyword>
<reference evidence="3 4" key="1">
    <citation type="submission" date="2018-02" db="EMBL/GenBank/DDBJ databases">
        <title>Comparative genomes isolates from brazilian mangrove.</title>
        <authorList>
            <person name="Araujo J.E."/>
            <person name="Taketani R.G."/>
            <person name="Silva M.C.P."/>
            <person name="Loureco M.V."/>
            <person name="Andreote F.D."/>
        </authorList>
    </citation>
    <scope>NUCLEOTIDE SEQUENCE [LARGE SCALE GENOMIC DNA]</scope>
    <source>
        <strain evidence="3 4">Hex-1 MGV</strain>
    </source>
</reference>
<protein>
    <recommendedName>
        <fullName evidence="2">General stress protein 17M-like domain-containing protein</fullName>
    </recommendedName>
</protein>
<sequence length="170" mass="17871">MSRQCVVAVYESLEAAQKAVHALDESKFPSEKVSLVANSIHQDLQSTTPIQYGDEATHDAAFGAGVGGLLAFFMAAPLLTIPGIGLMLIAGPISAGLAGAIVGGFLGALNGWGVHEDHITDYEEEVRKGACLVVANGDPYEIDYAKQILGKTEAKKVSMYAHESADEINP</sequence>
<feature type="transmembrane region" description="Helical" evidence="1">
    <location>
        <begin position="60"/>
        <end position="79"/>
    </location>
</feature>
<proteinExistence type="predicted"/>
<accession>A0A2S8G7W3</accession>
<organism evidence="3 4">
    <name type="scientific">Blastopirellula marina</name>
    <dbReference type="NCBI Taxonomy" id="124"/>
    <lineage>
        <taxon>Bacteria</taxon>
        <taxon>Pseudomonadati</taxon>
        <taxon>Planctomycetota</taxon>
        <taxon>Planctomycetia</taxon>
        <taxon>Pirellulales</taxon>
        <taxon>Pirellulaceae</taxon>
        <taxon>Blastopirellula</taxon>
    </lineage>
</organism>
<dbReference type="PANTHER" id="PTHR36109:SF2">
    <property type="entry name" value="MEMBRANE PROTEIN"/>
    <property type="match status" value="1"/>
</dbReference>
<comment type="caution">
    <text evidence="3">The sequence shown here is derived from an EMBL/GenBank/DDBJ whole genome shotgun (WGS) entry which is preliminary data.</text>
</comment>
<evidence type="ECO:0000313" key="4">
    <source>
        <dbReference type="Proteomes" id="UP000238322"/>
    </source>
</evidence>
<dbReference type="EMBL" id="PUHY01000001">
    <property type="protein sequence ID" value="PQO40546.1"/>
    <property type="molecule type" value="Genomic_DNA"/>
</dbReference>
<dbReference type="InterPro" id="IPR025889">
    <property type="entry name" value="GSP17M-like_dom"/>
</dbReference>
<feature type="domain" description="General stress protein 17M-like" evidence="2">
    <location>
        <begin position="6"/>
        <end position="73"/>
    </location>
</feature>
<dbReference type="AlphaFoldDB" id="A0A2S8G7W3"/>
<dbReference type="Proteomes" id="UP000238322">
    <property type="component" value="Unassembled WGS sequence"/>
</dbReference>
<evidence type="ECO:0000313" key="3">
    <source>
        <dbReference type="EMBL" id="PQO40546.1"/>
    </source>
</evidence>
<keyword evidence="1" id="KW-0472">Membrane</keyword>
<evidence type="ECO:0000259" key="2">
    <source>
        <dbReference type="Pfam" id="PF11181"/>
    </source>
</evidence>
<feature type="transmembrane region" description="Helical" evidence="1">
    <location>
        <begin position="86"/>
        <end position="109"/>
    </location>
</feature>
<evidence type="ECO:0000256" key="1">
    <source>
        <dbReference type="SAM" id="Phobius"/>
    </source>
</evidence>
<dbReference type="PANTHER" id="PTHR36109">
    <property type="entry name" value="MEMBRANE PROTEIN-RELATED"/>
    <property type="match status" value="1"/>
</dbReference>
<keyword evidence="1" id="KW-0812">Transmembrane</keyword>
<dbReference type="RefSeq" id="WP_105327782.1">
    <property type="nucleotide sequence ID" value="NZ_PUHY01000001.1"/>
</dbReference>
<name>A0A2S8G7W3_9BACT</name>
<gene>
    <name evidence="3" type="ORF">C5Y83_01045</name>
</gene>
<dbReference type="InterPro" id="IPR052948">
    <property type="entry name" value="Low_temp-induced_all0457"/>
</dbReference>
<dbReference type="OrthoDB" id="281105at2"/>